<dbReference type="SUPFAM" id="SSF55874">
    <property type="entry name" value="ATPase domain of HSP90 chaperone/DNA topoisomerase II/histidine kinase"/>
    <property type="match status" value="1"/>
</dbReference>
<dbReference type="InterPro" id="IPR058210">
    <property type="entry name" value="SACS/Nov_dom"/>
</dbReference>
<name>A0A066VV57_TILAU</name>
<dbReference type="OrthoDB" id="10031156at2759"/>
<sequence length="1969" mass="215889">MSRAALNAAALLAPPKSDPAAVARQANSAGDASSSPSSAAGAEANAIPQGDEVIEEAITVNQRALIDKILARYAAEFTVFRELLQNADDAGAECCQLRFDTRADLGLTEDLERSSTGVNRKQPDFKAPLHHWTFKNDGKVFGADDWSRLRRIAEGNPDPDRIGAFGVGFYSLFSICEEPIVSSGDSLMGFFWKGDALYTRRAKNPAFRSRTAPQSHGQWQRHEQGQDAADSPLPDDQADSDTNPFNGLPWTTFHMRLREPAPLPDTPMALCRFLATSLTFTARVRHVELYWNDALLLRIRKALAPPQPMRMPPHLSAVSAERTMRVDTLGAACVNMHARVARAVLADDEERRSAKASRLASLASKLTGAGPGGAAAAAAMASTSAAAAAGFLGSALGGRSGSSGGSSISGFLKSAFGSGNGSGSGAVAQGTKSSSSSSQKPSAAKVPSAPTSDKQKLLPNGNGEVAAAAVHNEGRAASSASASEKAHTSPFDLVESSVHLRIATATVIVSVDRAFEREIERSTKKPPPKRTQLSLIFTGKDEYDASFQDTPDGKVDGAGGGLNKQASGVRQIFDGLMPRLNELGNVFIGFRTHQTTSFSGHIAARFIPTVERESMDFVDRYCAKWNLELLSIGGYVARAVYEAELADIAQLWTEGIGTDTSPADGKDDKSAEWLLARALHIMRFFTFRPSSPSSRVQKTLEACFFSCARQSTITLMSTVGPKHSAAVRYPNAVLAQFVKDLPTLPFEHVEQAAGFVAQVRSRALVQDIMMDDVFTELTQRALAPLEMVACLQWWISVAAHPSYDAGLRARLVQSAMCRIPPSNDAAGMTETIQPLINVRYWLNPARIPSDVPLPQTCLAYAVTSNLSTNELLHVFGWQELPVDIWVQHIISISSHSGAGGSAPDTDVCTNASFCEKFFSILARAWGSVSAERQKIIADMLSRVACVPTKQGIKLPSDAYFANVSLFEDLPIVAFPAATVKGNLEKLLTALQVRKHVELQMIFDRLISAGNWSHVDLLAYLATNKGSLATLEKDRLIKTAMLPKEGEVGPSGKDGKPKIVRYCASQLYEPTLAHKALGLPLLDWPGKPWRSGSDEAKFVFELGLQRHPPLDELLKLAADESDQPRREKALEYLFERFDSVYRNIYSLKVASVFSFVPCTVTDTLTLKTSPHLCTPINAYTNEGAAILGFPVVKQDLPPAWSEKLQLRRDPPAALLMAKLVNQPTKEPDLARKIFEYLSTCTEFTLSDFSVLGQAEFIPVKQRIRGAEEHEVILAAPTSCYFGGESETPQFKDIFLYCDYGTKAGAFLRNCGVSKEPSIEEVAQKLVADPQRFYTILGGPDAYKTILRQIASNWNRIRSPLRSQMKRSPFLLGAKAMPASTTKSTSLIDIDEDDDADVDTGTLVYDLKRPDEIVIDDDATSRMLFASSLYFAPHEDLLEENLYGQLGSPRLSRLIEERFATAGRVMTGTNLATEVKTLVLERTPLFLFEQKSIGRSEIRHDSEWLKKFLDVVEVDGEGLRHTRTLRFGQLQEQNVQRASAMTALNNDRLVLHIASNTEIDWFEVAFSLTRHLVARQHLQEVLLYMTLLSTSLRNLKRRGFHVDKILQQRKADREAEEGKMREAKQHEELARLAEPTEKDYRKWTGELTSMFPDAEPAHLDAILRAQKDSHLQNATNTLLNTPYPRKPEGMMPGPQATAHERDSDHQGFLSSWRSRFMQSRKPNEPYSSLAAGTSSIERSGSVPGGWGSEGSLNAVAAAGRSQGVTCPPRLPAQSDVVTPMANIKNNVIKAVQASRPDASESIQSEAQVQEVREASSSYCDVTGVATDLRLAGEIEGMRFFLSPDLEPAQMLSENGEALQRLINTVYKPIGRIFRLDPRALNVFADTSGPNIAFNRGGTIFLNFRYYKEWHDDLVKEGKLSEPLISTYFSVAHEIAHNVVSAHNAEHEFYFSSISETFLTALMEYMASVAAQ</sequence>
<feature type="region of interest" description="Disordered" evidence="1">
    <location>
        <begin position="422"/>
        <end position="459"/>
    </location>
</feature>
<dbReference type="GeneID" id="25264818"/>
<feature type="region of interest" description="Disordered" evidence="1">
    <location>
        <begin position="205"/>
        <end position="245"/>
    </location>
</feature>
<dbReference type="OMA" id="VYWWVIL"/>
<dbReference type="Gene3D" id="3.30.565.10">
    <property type="entry name" value="Histidine kinase-like ATPase, C-terminal domain"/>
    <property type="match status" value="1"/>
</dbReference>
<dbReference type="InterPro" id="IPR036890">
    <property type="entry name" value="HATPase_C_sf"/>
</dbReference>
<protein>
    <recommendedName>
        <fullName evidence="2">Sacsin/Nov domain-containing protein</fullName>
    </recommendedName>
</protein>
<dbReference type="Pfam" id="PF12449">
    <property type="entry name" value="DUF3684"/>
    <property type="match status" value="2"/>
</dbReference>
<dbReference type="Proteomes" id="UP000027361">
    <property type="component" value="Unassembled WGS sequence"/>
</dbReference>
<dbReference type="InterPro" id="IPR022155">
    <property type="entry name" value="DUF3684"/>
</dbReference>
<evidence type="ECO:0000313" key="3">
    <source>
        <dbReference type="EMBL" id="KDN42420.1"/>
    </source>
</evidence>
<gene>
    <name evidence="3" type="ORF">K437DRAFT_257910</name>
</gene>
<reference evidence="3 4" key="1">
    <citation type="submission" date="2014-05" db="EMBL/GenBank/DDBJ databases">
        <title>Draft genome sequence of a rare smut relative, Tilletiaria anomala UBC 951.</title>
        <authorList>
            <consortium name="DOE Joint Genome Institute"/>
            <person name="Toome M."/>
            <person name="Kuo A."/>
            <person name="Henrissat B."/>
            <person name="Lipzen A."/>
            <person name="Tritt A."/>
            <person name="Yoshinaga Y."/>
            <person name="Zane M."/>
            <person name="Barry K."/>
            <person name="Grigoriev I.V."/>
            <person name="Spatafora J.W."/>
            <person name="Aimea M.C."/>
        </authorList>
    </citation>
    <scope>NUCLEOTIDE SEQUENCE [LARGE SCALE GENOMIC DNA]</scope>
    <source>
        <strain evidence="3 4">UBC 951</strain>
    </source>
</reference>
<accession>A0A066VV57</accession>
<keyword evidence="4" id="KW-1185">Reference proteome</keyword>
<feature type="region of interest" description="Disordered" evidence="1">
    <location>
        <begin position="16"/>
        <end position="44"/>
    </location>
</feature>
<evidence type="ECO:0000313" key="4">
    <source>
        <dbReference type="Proteomes" id="UP000027361"/>
    </source>
</evidence>
<feature type="compositionally biased region" description="Low complexity" evidence="1">
    <location>
        <begin position="26"/>
        <end position="44"/>
    </location>
</feature>
<feature type="region of interest" description="Disordered" evidence="1">
    <location>
        <begin position="1676"/>
        <end position="1704"/>
    </location>
</feature>
<proteinExistence type="predicted"/>
<dbReference type="EMBL" id="JMSN01000070">
    <property type="protein sequence ID" value="KDN42420.1"/>
    <property type="molecule type" value="Genomic_DNA"/>
</dbReference>
<dbReference type="HOGENOM" id="CLU_001744_1_0_1"/>
<organism evidence="3 4">
    <name type="scientific">Tilletiaria anomala (strain ATCC 24038 / CBS 436.72 / UBC 951)</name>
    <dbReference type="NCBI Taxonomy" id="1037660"/>
    <lineage>
        <taxon>Eukaryota</taxon>
        <taxon>Fungi</taxon>
        <taxon>Dikarya</taxon>
        <taxon>Basidiomycota</taxon>
        <taxon>Ustilaginomycotina</taxon>
        <taxon>Exobasidiomycetes</taxon>
        <taxon>Georgefischeriales</taxon>
        <taxon>Tilletiariaceae</taxon>
        <taxon>Tilletiaria</taxon>
    </lineage>
</organism>
<dbReference type="PANTHER" id="PTHR47839:SF1">
    <property type="entry name" value="DOMAIN PROTEIN, PUTATIVE (AFU_ORTHOLOGUE AFUA_6G04830)-RELATED"/>
    <property type="match status" value="1"/>
</dbReference>
<feature type="compositionally biased region" description="Low complexity" evidence="1">
    <location>
        <begin position="425"/>
        <end position="452"/>
    </location>
</feature>
<dbReference type="PANTHER" id="PTHR47839">
    <property type="entry name" value="DOMAIN PROTEIN, PUTATIVE (AFU_ORTHOLOGUE AFUA_6G04830)-RELATED"/>
    <property type="match status" value="1"/>
</dbReference>
<dbReference type="InParanoid" id="A0A066VV57"/>
<evidence type="ECO:0000256" key="1">
    <source>
        <dbReference type="SAM" id="MobiDB-lite"/>
    </source>
</evidence>
<dbReference type="RefSeq" id="XP_013242055.1">
    <property type="nucleotide sequence ID" value="XM_013386601.1"/>
</dbReference>
<comment type="caution">
    <text evidence="3">The sequence shown here is derived from an EMBL/GenBank/DDBJ whole genome shotgun (WGS) entry which is preliminary data.</text>
</comment>
<feature type="domain" description="Sacsin/Nov" evidence="2">
    <location>
        <begin position="65"/>
        <end position="204"/>
    </location>
</feature>
<evidence type="ECO:0000259" key="2">
    <source>
        <dbReference type="Pfam" id="PF25794"/>
    </source>
</evidence>
<dbReference type="Pfam" id="PF25794">
    <property type="entry name" value="SACS"/>
    <property type="match status" value="1"/>
</dbReference>
<dbReference type="STRING" id="1037660.A0A066VV57"/>